<keyword evidence="1" id="KW-0175">Coiled coil</keyword>
<reference evidence="3 4" key="1">
    <citation type="submission" date="2021-06" db="EMBL/GenBank/DDBJ databases">
        <title>Genome-based taxonomic framework of Microbacterium strains isolated from marine environment, the description of four new species and reclassification of four preexisting species.</title>
        <authorList>
            <person name="Lee S.D."/>
            <person name="Kim S.-M."/>
            <person name="Byeon Y.-S."/>
            <person name="Yang H.L."/>
            <person name="Kim I.S."/>
        </authorList>
    </citation>
    <scope>NUCLEOTIDE SEQUENCE [LARGE SCALE GENOMIC DNA]</scope>
    <source>
        <strain evidence="3 4">SSW1-49</strain>
    </source>
</reference>
<feature type="compositionally biased region" description="Low complexity" evidence="2">
    <location>
        <begin position="247"/>
        <end position="259"/>
    </location>
</feature>
<evidence type="ECO:0000256" key="2">
    <source>
        <dbReference type="SAM" id="MobiDB-lite"/>
    </source>
</evidence>
<dbReference type="RefSeq" id="WP_247629596.1">
    <property type="nucleotide sequence ID" value="NZ_JAHWXN010000001.1"/>
</dbReference>
<gene>
    <name evidence="3" type="ORF">KZC51_08725</name>
</gene>
<evidence type="ECO:0000313" key="3">
    <source>
        <dbReference type="EMBL" id="MCK2036220.1"/>
    </source>
</evidence>
<evidence type="ECO:0000256" key="1">
    <source>
        <dbReference type="SAM" id="Coils"/>
    </source>
</evidence>
<feature type="compositionally biased region" description="Basic and acidic residues" evidence="2">
    <location>
        <begin position="192"/>
        <end position="218"/>
    </location>
</feature>
<keyword evidence="4" id="KW-1185">Reference proteome</keyword>
<accession>A0ABT0FDS9</accession>
<sequence length="286" mass="30321">MTDTALSTIAATLYAELPCNFISARDARVKAADGGELAAQIKALRKPSVAAWVVNLFAQERTAQLAEALRLAEELRKAQADLDAATLAKLGRERRTLTRRLAQNAVELATSRGERISASTLDAVERTISAAFFDPDAAAAVASGRLVRELDPSESVDLGAAVGGGTPEAPAPPAVPADEVSARRERRAAQRALRDAEQARERAEHTQMQAEKAHRDAAARMQSLEARVVELEAELAQTRTEAERARTAAAATAESEASAVGHLAEAERVESAAKDALDALIRAQSS</sequence>
<comment type="caution">
    <text evidence="3">The sequence shown here is derived from an EMBL/GenBank/DDBJ whole genome shotgun (WGS) entry which is preliminary data.</text>
</comment>
<dbReference type="EMBL" id="JAHWXN010000001">
    <property type="protein sequence ID" value="MCK2036220.1"/>
    <property type="molecule type" value="Genomic_DNA"/>
</dbReference>
<feature type="region of interest" description="Disordered" evidence="2">
    <location>
        <begin position="240"/>
        <end position="262"/>
    </location>
</feature>
<dbReference type="Proteomes" id="UP001300096">
    <property type="component" value="Unassembled WGS sequence"/>
</dbReference>
<protein>
    <submittedName>
        <fullName evidence="3">Transposase</fullName>
    </submittedName>
</protein>
<proteinExistence type="predicted"/>
<feature type="coiled-coil region" evidence="1">
    <location>
        <begin position="58"/>
        <end position="88"/>
    </location>
</feature>
<organism evidence="3 4">
    <name type="scientific">Microbacterium croceum</name>
    <dbReference type="NCBI Taxonomy" id="2851645"/>
    <lineage>
        <taxon>Bacteria</taxon>
        <taxon>Bacillati</taxon>
        <taxon>Actinomycetota</taxon>
        <taxon>Actinomycetes</taxon>
        <taxon>Micrococcales</taxon>
        <taxon>Microbacteriaceae</taxon>
        <taxon>Microbacterium</taxon>
    </lineage>
</organism>
<feature type="region of interest" description="Disordered" evidence="2">
    <location>
        <begin position="157"/>
        <end position="219"/>
    </location>
</feature>
<evidence type="ECO:0000313" key="4">
    <source>
        <dbReference type="Proteomes" id="UP001300096"/>
    </source>
</evidence>
<name>A0ABT0FDS9_9MICO</name>